<accession>A0A2M8DBN2</accession>
<evidence type="ECO:0000256" key="1">
    <source>
        <dbReference type="SAM" id="Phobius"/>
    </source>
</evidence>
<keyword evidence="1" id="KW-0472">Membrane</keyword>
<feature type="transmembrane region" description="Helical" evidence="1">
    <location>
        <begin position="122"/>
        <end position="143"/>
    </location>
</feature>
<feature type="transmembrane region" description="Helical" evidence="1">
    <location>
        <begin position="174"/>
        <end position="192"/>
    </location>
</feature>
<organism evidence="2 3">
    <name type="scientific">Candidatus Roizmanbacteria bacterium CG_4_9_14_0_8_um_filter_34_12</name>
    <dbReference type="NCBI Taxonomy" id="1974840"/>
    <lineage>
        <taxon>Bacteria</taxon>
        <taxon>Candidatus Roizmaniibacteriota</taxon>
    </lineage>
</organism>
<feature type="transmembrane region" description="Helical" evidence="1">
    <location>
        <begin position="33"/>
        <end position="53"/>
    </location>
</feature>
<sequence>MKFRKWYRLICRFYADLSRSAGLKQLRAAYTRANLFASGILLVIITLPAWFVLLNNLNPSMHDDQHIARLFLLDQGIKQGYLFPRWVDLLGFGFGYPLFNFYPPFIYYFAEAFHLIGFSLIWSIKLMIISGFVLAAGGIYVFVKNILGRLSAFLAATLYTYFFYHAITVYIRGALAEFFSFATFAWMMVFLQRVENKPNLENALLLGIGFAVLILTHPLIAFPSGFFIGAYILFCFIKSNQKIIYLRSVVFGLTLGLSLSAFFWLPSMLERKYTLVDKVLTNELADYKKHFVYSDQLWYSPWGFGGSTSNHADGMTFQLGKIHISLALVTLMVFLFLFINKKIKSKNNRHFLLYGFLLFFSLFMTTNYSQFIWEEIQYLSYMQFPWRFLTFSAFFISVVGAFAVFFLKKFNKNKHWQIFINVGITIIIIITVIKYLPYFKPQHLLRTSDAERTTFEEIAWRISNTSFEFVPKGVPLKKSALNTTIYNIEKKDLPKNPYQVMSGIGDVTMTENRFQNKTFEVNAKTPITLRLNTYYFPGWKAKVDGNEMKIDDINKYKLITISLPKESKKLELRFENTEVRKIGEWVTVISVWSIIILFIFIRISRKENKHD</sequence>
<proteinExistence type="predicted"/>
<reference evidence="3" key="1">
    <citation type="submission" date="2017-09" db="EMBL/GenBank/DDBJ databases">
        <title>Depth-based differentiation of microbial function through sediment-hosted aquifers and enrichment of novel symbionts in the deep terrestrial subsurface.</title>
        <authorList>
            <person name="Probst A.J."/>
            <person name="Ladd B."/>
            <person name="Jarett J.K."/>
            <person name="Geller-Mcgrath D.E."/>
            <person name="Sieber C.M.K."/>
            <person name="Emerson J.B."/>
            <person name="Anantharaman K."/>
            <person name="Thomas B.C."/>
            <person name="Malmstrom R."/>
            <person name="Stieglmeier M."/>
            <person name="Klingl A."/>
            <person name="Woyke T."/>
            <person name="Ryan C.M."/>
            <person name="Banfield J.F."/>
        </authorList>
    </citation>
    <scope>NUCLEOTIDE SEQUENCE [LARGE SCALE GENOMIC DNA]</scope>
</reference>
<dbReference type="EMBL" id="PFTH01000181">
    <property type="protein sequence ID" value="PJB87825.1"/>
    <property type="molecule type" value="Genomic_DNA"/>
</dbReference>
<comment type="caution">
    <text evidence="2">The sequence shown here is derived from an EMBL/GenBank/DDBJ whole genome shotgun (WGS) entry which is preliminary data.</text>
</comment>
<feature type="transmembrane region" description="Helical" evidence="1">
    <location>
        <begin position="351"/>
        <end position="373"/>
    </location>
</feature>
<feature type="transmembrane region" description="Helical" evidence="1">
    <location>
        <begin position="244"/>
        <end position="265"/>
    </location>
</feature>
<name>A0A2M8DBN2_9BACT</name>
<dbReference type="Proteomes" id="UP000229706">
    <property type="component" value="Unassembled WGS sequence"/>
</dbReference>
<protein>
    <submittedName>
        <fullName evidence="2">Uncharacterized protein</fullName>
    </submittedName>
</protein>
<feature type="transmembrane region" description="Helical" evidence="1">
    <location>
        <begin position="582"/>
        <end position="601"/>
    </location>
</feature>
<keyword evidence="1" id="KW-1133">Transmembrane helix</keyword>
<feature type="transmembrane region" description="Helical" evidence="1">
    <location>
        <begin position="385"/>
        <end position="406"/>
    </location>
</feature>
<gene>
    <name evidence="2" type="ORF">CO083_04985</name>
</gene>
<evidence type="ECO:0000313" key="3">
    <source>
        <dbReference type="Proteomes" id="UP000229706"/>
    </source>
</evidence>
<evidence type="ECO:0000313" key="2">
    <source>
        <dbReference type="EMBL" id="PJB87825.1"/>
    </source>
</evidence>
<feature type="transmembrane region" description="Helical" evidence="1">
    <location>
        <begin position="322"/>
        <end position="339"/>
    </location>
</feature>
<keyword evidence="1" id="KW-0812">Transmembrane</keyword>
<dbReference type="AlphaFoldDB" id="A0A2M8DBN2"/>
<feature type="transmembrane region" description="Helical" evidence="1">
    <location>
        <begin position="418"/>
        <end position="436"/>
    </location>
</feature>
<feature type="transmembrane region" description="Helical" evidence="1">
    <location>
        <begin position="204"/>
        <end position="237"/>
    </location>
</feature>
<feature type="transmembrane region" description="Helical" evidence="1">
    <location>
        <begin position="89"/>
        <end position="110"/>
    </location>
</feature>
<feature type="transmembrane region" description="Helical" evidence="1">
    <location>
        <begin position="149"/>
        <end position="167"/>
    </location>
</feature>